<accession>A0ACC2NZU0</accession>
<protein>
    <submittedName>
        <fullName evidence="1">Uncharacterized protein</fullName>
    </submittedName>
</protein>
<organism evidence="1 2">
    <name type="scientific">Eretmocerus hayati</name>
    <dbReference type="NCBI Taxonomy" id="131215"/>
    <lineage>
        <taxon>Eukaryota</taxon>
        <taxon>Metazoa</taxon>
        <taxon>Ecdysozoa</taxon>
        <taxon>Arthropoda</taxon>
        <taxon>Hexapoda</taxon>
        <taxon>Insecta</taxon>
        <taxon>Pterygota</taxon>
        <taxon>Neoptera</taxon>
        <taxon>Endopterygota</taxon>
        <taxon>Hymenoptera</taxon>
        <taxon>Apocrita</taxon>
        <taxon>Proctotrupomorpha</taxon>
        <taxon>Chalcidoidea</taxon>
        <taxon>Aphelinidae</taxon>
        <taxon>Aphelininae</taxon>
        <taxon>Eretmocerus</taxon>
    </lineage>
</organism>
<name>A0ACC2NZU0_9HYME</name>
<sequence>MWKSKYLLCLVLGTLIHADEEATFDTSLGPIKGLKTTTKYNGVPYYSFKGIPYARPPIGNHKLEAPAAPDPWIGTLDATKHRQTCVFFCMIRHELVGDEDCLYLNVYTPDPNKEGKRAVMVFIHPGGFNGGSGDDDVFGPDFLIEQDVVLVTFNSRLGAAGFLNTGDASAPGNAGMKDQVMVLRWVHENIVNFGGCPKRVTIFGLSSGAASVQFHMLSNMSRGLFKGAIMQSGSALNPWAVEYNPRAMAFKLGEALGIKTDDSKELVEKLKELPVKDLVVATGEIMKTVNSMNGHTAVFVPSVEADVGQEIFLTNDPWTEMKKDDIADIPVMIGTNLNEASVFAPMFLGNAATIDQNFALLVPDDVNATDAKKKEIGEMLRKFYLDGKALTSDSKEQFTQMLGDIMFGAGVYISSRIFGARDKAPVYEYLFSYYSPIGFMKNLFKMNEGVAHTDEINYLLYSNAFNNKPEPGSANEKMTKTMTKLWTNFAKDGNPTSNLDDDVNISWAPTGSDDNFLEINQPLKMDKGVIKERVNLWAQIYSDALGDLTKLFK</sequence>
<reference evidence="1" key="1">
    <citation type="submission" date="2023-04" db="EMBL/GenBank/DDBJ databases">
        <title>A chromosome-level genome assembly of the parasitoid wasp Eretmocerus hayati.</title>
        <authorList>
            <person name="Zhong Y."/>
            <person name="Liu S."/>
            <person name="Liu Y."/>
        </authorList>
    </citation>
    <scope>NUCLEOTIDE SEQUENCE</scope>
    <source>
        <strain evidence="1">ZJU_SS_LIU_2023</strain>
    </source>
</reference>
<dbReference type="EMBL" id="CM056742">
    <property type="protein sequence ID" value="KAJ8676688.1"/>
    <property type="molecule type" value="Genomic_DNA"/>
</dbReference>
<keyword evidence="2" id="KW-1185">Reference proteome</keyword>
<proteinExistence type="predicted"/>
<evidence type="ECO:0000313" key="2">
    <source>
        <dbReference type="Proteomes" id="UP001239111"/>
    </source>
</evidence>
<gene>
    <name evidence="1" type="ORF">QAD02_012475</name>
</gene>
<evidence type="ECO:0000313" key="1">
    <source>
        <dbReference type="EMBL" id="KAJ8676688.1"/>
    </source>
</evidence>
<comment type="caution">
    <text evidence="1">The sequence shown here is derived from an EMBL/GenBank/DDBJ whole genome shotgun (WGS) entry which is preliminary data.</text>
</comment>
<dbReference type="Proteomes" id="UP001239111">
    <property type="component" value="Chromosome 2"/>
</dbReference>